<protein>
    <submittedName>
        <fullName evidence="2">Uncharacterized protein</fullName>
    </submittedName>
</protein>
<sequence>MKSLFIVILLVICLHVISSLAEYKFYDPWILTKIAGKKMRPGQKVTLKIRSMFERTVLLKIRRHDANFFNVLAENVKLKVGYNYVKVKIPSGDFATPSSQNYISIESGLILERSASFQIGDPGFGLTIRKTVSGYIIKVGNTLEASWKGSYVPPGVDPSTFNDIFCSFFPVRFLHNVAYRYKYFENGVDFNITTGGLNYTIPLDTVPDTLYKINCYIGNNINQTGYSSGSFLKVHEDLILKFQLTFDIPGGNDIDGV</sequence>
<evidence type="ECO:0000313" key="2">
    <source>
        <dbReference type="EMBL" id="RHZ85424.1"/>
    </source>
</evidence>
<keyword evidence="3" id="KW-1185">Reference proteome</keyword>
<accession>A0A397JJU0</accession>
<feature type="signal peptide" evidence="1">
    <location>
        <begin position="1"/>
        <end position="21"/>
    </location>
</feature>
<proteinExistence type="predicted"/>
<evidence type="ECO:0000256" key="1">
    <source>
        <dbReference type="SAM" id="SignalP"/>
    </source>
</evidence>
<reference evidence="2 3" key="1">
    <citation type="submission" date="2018-08" db="EMBL/GenBank/DDBJ databases">
        <title>Genome and evolution of the arbuscular mycorrhizal fungus Diversispora epigaea (formerly Glomus versiforme) and its bacterial endosymbionts.</title>
        <authorList>
            <person name="Sun X."/>
            <person name="Fei Z."/>
            <person name="Harrison M."/>
        </authorList>
    </citation>
    <scope>NUCLEOTIDE SEQUENCE [LARGE SCALE GENOMIC DNA]</scope>
    <source>
        <strain evidence="2 3">IT104</strain>
    </source>
</reference>
<keyword evidence="1" id="KW-0732">Signal</keyword>
<feature type="chain" id="PRO_5017330239" evidence="1">
    <location>
        <begin position="22"/>
        <end position="257"/>
    </location>
</feature>
<dbReference type="AlphaFoldDB" id="A0A397JJU0"/>
<dbReference type="Proteomes" id="UP000266861">
    <property type="component" value="Unassembled WGS sequence"/>
</dbReference>
<evidence type="ECO:0000313" key="3">
    <source>
        <dbReference type="Proteomes" id="UP000266861"/>
    </source>
</evidence>
<gene>
    <name evidence="2" type="ORF">Glove_66g88</name>
</gene>
<organism evidence="2 3">
    <name type="scientific">Diversispora epigaea</name>
    <dbReference type="NCBI Taxonomy" id="1348612"/>
    <lineage>
        <taxon>Eukaryota</taxon>
        <taxon>Fungi</taxon>
        <taxon>Fungi incertae sedis</taxon>
        <taxon>Mucoromycota</taxon>
        <taxon>Glomeromycotina</taxon>
        <taxon>Glomeromycetes</taxon>
        <taxon>Diversisporales</taxon>
        <taxon>Diversisporaceae</taxon>
        <taxon>Diversispora</taxon>
    </lineage>
</organism>
<comment type="caution">
    <text evidence="2">The sequence shown here is derived from an EMBL/GenBank/DDBJ whole genome shotgun (WGS) entry which is preliminary data.</text>
</comment>
<dbReference type="EMBL" id="PQFF01000063">
    <property type="protein sequence ID" value="RHZ85424.1"/>
    <property type="molecule type" value="Genomic_DNA"/>
</dbReference>
<dbReference type="OrthoDB" id="2408799at2759"/>
<name>A0A397JJU0_9GLOM</name>